<dbReference type="RefSeq" id="WP_015193649.1">
    <property type="nucleotide sequence ID" value="NC_019748.1"/>
</dbReference>
<dbReference type="PROSITE" id="PS50885">
    <property type="entry name" value="HAMP"/>
    <property type="match status" value="1"/>
</dbReference>
<evidence type="ECO:0000256" key="11">
    <source>
        <dbReference type="SAM" id="Phobius"/>
    </source>
</evidence>
<proteinExistence type="predicted"/>
<keyword evidence="10 11" id="KW-0472">Membrane</keyword>
<dbReference type="EC" id="2.7.13.3" evidence="3"/>
<evidence type="ECO:0000256" key="8">
    <source>
        <dbReference type="ARBA" id="ARBA00022989"/>
    </source>
</evidence>
<feature type="transmembrane region" description="Helical" evidence="11">
    <location>
        <begin position="12"/>
        <end position="33"/>
    </location>
</feature>
<dbReference type="InterPro" id="IPR003660">
    <property type="entry name" value="HAMP_dom"/>
</dbReference>
<dbReference type="GO" id="GO:0005886">
    <property type="term" value="C:plasma membrane"/>
    <property type="evidence" value="ECO:0007669"/>
    <property type="project" value="TreeGrafter"/>
</dbReference>
<dbReference type="InterPro" id="IPR005467">
    <property type="entry name" value="His_kinase_dom"/>
</dbReference>
<keyword evidence="7 14" id="KW-0418">Kinase</keyword>
<evidence type="ECO:0000256" key="7">
    <source>
        <dbReference type="ARBA" id="ARBA00022777"/>
    </source>
</evidence>
<dbReference type="KEGG" id="scs:Sta7437_2446"/>
<reference evidence="15" key="1">
    <citation type="journal article" date="2013" name="Proc. Natl. Acad. Sci. U.S.A.">
        <title>Improving the coverage of the cyanobacterial phylum using diversity-driven genome sequencing.</title>
        <authorList>
            <person name="Shih P.M."/>
            <person name="Wu D."/>
            <person name="Latifi A."/>
            <person name="Axen S.D."/>
            <person name="Fewer D.P."/>
            <person name="Talla E."/>
            <person name="Calteau A."/>
            <person name="Cai F."/>
            <person name="Tandeau de Marsac N."/>
            <person name="Rippka R."/>
            <person name="Herdman M."/>
            <person name="Sivonen K."/>
            <person name="Coursin T."/>
            <person name="Laurent T."/>
            <person name="Goodwin L."/>
            <person name="Nolan M."/>
            <person name="Davenport K.W."/>
            <person name="Han C.S."/>
            <person name="Rubin E.M."/>
            <person name="Eisen J.A."/>
            <person name="Woyke T."/>
            <person name="Gugger M."/>
            <person name="Kerfeld C.A."/>
        </authorList>
    </citation>
    <scope>NUCLEOTIDE SEQUENCE [LARGE SCALE GENOMIC DNA]</scope>
    <source>
        <strain evidence="15">ATCC 29371 / PCC 7437</strain>
    </source>
</reference>
<dbReference type="STRING" id="111780.Sta7437_2446"/>
<comment type="subcellular location">
    <subcellularLocation>
        <location evidence="2">Membrane</location>
    </subcellularLocation>
</comment>
<dbReference type="CDD" id="cd00075">
    <property type="entry name" value="HATPase"/>
    <property type="match status" value="1"/>
</dbReference>
<dbReference type="InterPro" id="IPR050428">
    <property type="entry name" value="TCS_sensor_his_kinase"/>
</dbReference>
<dbReference type="AlphaFoldDB" id="K9XV75"/>
<evidence type="ECO:0000313" key="14">
    <source>
        <dbReference type="EMBL" id="AFZ35981.1"/>
    </source>
</evidence>
<evidence type="ECO:0000259" key="13">
    <source>
        <dbReference type="PROSITE" id="PS50885"/>
    </source>
</evidence>
<accession>K9XV75</accession>
<dbReference type="SMART" id="SM00388">
    <property type="entry name" value="HisKA"/>
    <property type="match status" value="1"/>
</dbReference>
<keyword evidence="9" id="KW-0902">Two-component regulatory system</keyword>
<sequence>MKIRSFRLRIALLAAALAGSSLIGFGLIAWRLIYIAKVSRLEAKLEYLVKRTVRPRPQDFWQSFENSLPGELEAHLDTPIVVLVIGADGKIIYQSQKFATPFNLRRLLPPILPFASAFPSNQKPISIDFLKQKTLSSSDIGIVPDPRMLYKRTTTGNWQIGVVSSIYARGAIAVSLDAINEDMKVIRHIFLVVISGTLLLVAGGAWLLSNSALSSINKLTFAIQQIKVTGLEYRVPIGTVDVEFVELIEVFNQMLERLERSFQQASRFSGDAAHELKTPLAILQGELERMMQQVELGSDLQQNLSHLLDEVNRLNGIIKKLLLLSLADAGQMRLHKVEVNLAEILAIMVEDLELLAPHLDVQADFPEELWVSGDRDLLSQVLQNLIANAIKYNLPNGWINLQGYQHQKTIQITITNSSQDIPPPERDRIFDRFYRGDPARTRRIEGIGLGLSLSQEIAKAHQGELTLDQTTVNQTAFTLKLPSY</sequence>
<dbReference type="eggNOG" id="COG2205">
    <property type="taxonomic scope" value="Bacteria"/>
</dbReference>
<dbReference type="SUPFAM" id="SSF55874">
    <property type="entry name" value="ATPase domain of HSP90 chaperone/DNA topoisomerase II/histidine kinase"/>
    <property type="match status" value="1"/>
</dbReference>
<keyword evidence="6 11" id="KW-0812">Transmembrane</keyword>
<feature type="transmembrane region" description="Helical" evidence="11">
    <location>
        <begin position="188"/>
        <end position="208"/>
    </location>
</feature>
<dbReference type="PROSITE" id="PS50109">
    <property type="entry name" value="HIS_KIN"/>
    <property type="match status" value="1"/>
</dbReference>
<evidence type="ECO:0000256" key="2">
    <source>
        <dbReference type="ARBA" id="ARBA00004370"/>
    </source>
</evidence>
<keyword evidence="15" id="KW-1185">Reference proteome</keyword>
<evidence type="ECO:0000313" key="15">
    <source>
        <dbReference type="Proteomes" id="UP000010473"/>
    </source>
</evidence>
<dbReference type="PANTHER" id="PTHR45436">
    <property type="entry name" value="SENSOR HISTIDINE KINASE YKOH"/>
    <property type="match status" value="1"/>
</dbReference>
<dbReference type="InterPro" id="IPR004358">
    <property type="entry name" value="Sig_transdc_His_kin-like_C"/>
</dbReference>
<evidence type="ECO:0000256" key="1">
    <source>
        <dbReference type="ARBA" id="ARBA00000085"/>
    </source>
</evidence>
<dbReference type="InterPro" id="IPR003661">
    <property type="entry name" value="HisK_dim/P_dom"/>
</dbReference>
<dbReference type="SMART" id="SM00387">
    <property type="entry name" value="HATPase_c"/>
    <property type="match status" value="1"/>
</dbReference>
<evidence type="ECO:0000256" key="6">
    <source>
        <dbReference type="ARBA" id="ARBA00022692"/>
    </source>
</evidence>
<evidence type="ECO:0000256" key="10">
    <source>
        <dbReference type="ARBA" id="ARBA00023136"/>
    </source>
</evidence>
<dbReference type="Pfam" id="PF00672">
    <property type="entry name" value="HAMP"/>
    <property type="match status" value="1"/>
</dbReference>
<dbReference type="FunFam" id="3.30.565.10:FF:000006">
    <property type="entry name" value="Sensor histidine kinase WalK"/>
    <property type="match status" value="1"/>
</dbReference>
<dbReference type="Gene3D" id="1.10.287.130">
    <property type="match status" value="1"/>
</dbReference>
<evidence type="ECO:0000256" key="9">
    <source>
        <dbReference type="ARBA" id="ARBA00023012"/>
    </source>
</evidence>
<evidence type="ECO:0000256" key="4">
    <source>
        <dbReference type="ARBA" id="ARBA00022553"/>
    </source>
</evidence>
<keyword evidence="4" id="KW-0597">Phosphoprotein</keyword>
<dbReference type="CDD" id="cd06225">
    <property type="entry name" value="HAMP"/>
    <property type="match status" value="1"/>
</dbReference>
<dbReference type="PATRIC" id="fig|111780.3.peg.2547"/>
<dbReference type="InterPro" id="IPR036097">
    <property type="entry name" value="HisK_dim/P_sf"/>
</dbReference>
<gene>
    <name evidence="14" type="ordered locus">Sta7437_2446</name>
</gene>
<comment type="catalytic activity">
    <reaction evidence="1">
        <text>ATP + protein L-histidine = ADP + protein N-phospho-L-histidine.</text>
        <dbReference type="EC" id="2.7.13.3"/>
    </reaction>
</comment>
<dbReference type="PRINTS" id="PR00344">
    <property type="entry name" value="BCTRLSENSOR"/>
</dbReference>
<dbReference type="HOGENOM" id="CLU_000445_89_6_3"/>
<feature type="domain" description="Histidine kinase" evidence="12">
    <location>
        <begin position="271"/>
        <end position="484"/>
    </location>
</feature>
<dbReference type="Gene3D" id="6.10.340.10">
    <property type="match status" value="1"/>
</dbReference>
<protein>
    <recommendedName>
        <fullName evidence="3">histidine kinase</fullName>
        <ecNumber evidence="3">2.7.13.3</ecNumber>
    </recommendedName>
</protein>
<feature type="domain" description="HAMP" evidence="13">
    <location>
        <begin position="231"/>
        <end position="263"/>
    </location>
</feature>
<dbReference type="InterPro" id="IPR003594">
    <property type="entry name" value="HATPase_dom"/>
</dbReference>
<dbReference type="InterPro" id="IPR036890">
    <property type="entry name" value="HATPase_C_sf"/>
</dbReference>
<dbReference type="OrthoDB" id="9763461at2"/>
<dbReference type="Proteomes" id="UP000010473">
    <property type="component" value="Chromosome"/>
</dbReference>
<dbReference type="PANTHER" id="PTHR45436:SF5">
    <property type="entry name" value="SENSOR HISTIDINE KINASE TRCS"/>
    <property type="match status" value="1"/>
</dbReference>
<dbReference type="GO" id="GO:0000155">
    <property type="term" value="F:phosphorelay sensor kinase activity"/>
    <property type="evidence" value="ECO:0007669"/>
    <property type="project" value="InterPro"/>
</dbReference>
<dbReference type="CDD" id="cd00082">
    <property type="entry name" value="HisKA"/>
    <property type="match status" value="1"/>
</dbReference>
<dbReference type="Pfam" id="PF00512">
    <property type="entry name" value="HisKA"/>
    <property type="match status" value="1"/>
</dbReference>
<name>K9XV75_STAC7</name>
<dbReference type="SUPFAM" id="SSF47384">
    <property type="entry name" value="Homodimeric domain of signal transducing histidine kinase"/>
    <property type="match status" value="1"/>
</dbReference>
<dbReference type="EMBL" id="CP003653">
    <property type="protein sequence ID" value="AFZ35981.1"/>
    <property type="molecule type" value="Genomic_DNA"/>
</dbReference>
<evidence type="ECO:0000256" key="3">
    <source>
        <dbReference type="ARBA" id="ARBA00012438"/>
    </source>
</evidence>
<keyword evidence="8 11" id="KW-1133">Transmembrane helix</keyword>
<keyword evidence="5" id="KW-0808">Transferase</keyword>
<dbReference type="Pfam" id="PF02518">
    <property type="entry name" value="HATPase_c"/>
    <property type="match status" value="1"/>
</dbReference>
<evidence type="ECO:0000256" key="5">
    <source>
        <dbReference type="ARBA" id="ARBA00022679"/>
    </source>
</evidence>
<organism evidence="14 15">
    <name type="scientific">Stanieria cyanosphaera (strain ATCC 29371 / PCC 7437)</name>
    <dbReference type="NCBI Taxonomy" id="111780"/>
    <lineage>
        <taxon>Bacteria</taxon>
        <taxon>Bacillati</taxon>
        <taxon>Cyanobacteriota</taxon>
        <taxon>Cyanophyceae</taxon>
        <taxon>Pleurocapsales</taxon>
        <taxon>Dermocarpellaceae</taxon>
        <taxon>Stanieria</taxon>
    </lineage>
</organism>
<dbReference type="Gene3D" id="3.30.565.10">
    <property type="entry name" value="Histidine kinase-like ATPase, C-terminal domain"/>
    <property type="match status" value="1"/>
</dbReference>
<evidence type="ECO:0000259" key="12">
    <source>
        <dbReference type="PROSITE" id="PS50109"/>
    </source>
</evidence>